<dbReference type="InterPro" id="IPR007284">
    <property type="entry name" value="Ground-like_dom"/>
</dbReference>
<evidence type="ECO:0000313" key="3">
    <source>
        <dbReference type="Proteomes" id="UP000887569"/>
    </source>
</evidence>
<evidence type="ECO:0000259" key="2">
    <source>
        <dbReference type="Pfam" id="PF04155"/>
    </source>
</evidence>
<accession>A0A914ZQV6</accession>
<feature type="region of interest" description="Disordered" evidence="1">
    <location>
        <begin position="83"/>
        <end position="104"/>
    </location>
</feature>
<dbReference type="WBParaSite" id="PgB10_g010_t01">
    <property type="protein sequence ID" value="PgB10_g010_t01"/>
    <property type="gene ID" value="PgB10_g010"/>
</dbReference>
<proteinExistence type="predicted"/>
<feature type="domain" description="Ground-like" evidence="2">
    <location>
        <begin position="178"/>
        <end position="249"/>
    </location>
</feature>
<dbReference type="Proteomes" id="UP000887569">
    <property type="component" value="Unplaced"/>
</dbReference>
<protein>
    <submittedName>
        <fullName evidence="4">Ground-like domain-containing protein</fullName>
    </submittedName>
</protein>
<reference evidence="4" key="1">
    <citation type="submission" date="2022-11" db="UniProtKB">
        <authorList>
            <consortium name="WormBaseParasite"/>
        </authorList>
    </citation>
    <scope>IDENTIFICATION</scope>
</reference>
<sequence length="252" mass="25570">MGASGCCCNCGIPQPAFCGCQTQITCPIPLPCPLPQCPICQVCPPPVQCPPPPVAVCPAPQPVYVRPACGGGGCGGVGDPSSPTGFGGYPTPERNFGGAGEAGPPSSGFGAQGYGVAAEGCSEQAASSSASAYSQGSASSSGGAFAGGTLQQSLERNLNNLQAESLRRARAAATADESKCNSDVLMKLILKNIVADDPVASKRAIHRAALRDVKDAVIDVVCSDAGFTYIVSTAEHCEAQREKVVCFIYKKP</sequence>
<organism evidence="3 4">
    <name type="scientific">Parascaris univalens</name>
    <name type="common">Nematode worm</name>
    <dbReference type="NCBI Taxonomy" id="6257"/>
    <lineage>
        <taxon>Eukaryota</taxon>
        <taxon>Metazoa</taxon>
        <taxon>Ecdysozoa</taxon>
        <taxon>Nematoda</taxon>
        <taxon>Chromadorea</taxon>
        <taxon>Rhabditida</taxon>
        <taxon>Spirurina</taxon>
        <taxon>Ascaridomorpha</taxon>
        <taxon>Ascaridoidea</taxon>
        <taxon>Ascarididae</taxon>
        <taxon>Parascaris</taxon>
    </lineage>
</organism>
<keyword evidence="3" id="KW-1185">Reference proteome</keyword>
<dbReference type="AlphaFoldDB" id="A0A914ZQV6"/>
<evidence type="ECO:0000313" key="4">
    <source>
        <dbReference type="WBParaSite" id="PgB10_g010_t01"/>
    </source>
</evidence>
<dbReference type="Pfam" id="PF04155">
    <property type="entry name" value="Ground-like"/>
    <property type="match status" value="1"/>
</dbReference>
<name>A0A914ZQV6_PARUN</name>
<evidence type="ECO:0000256" key="1">
    <source>
        <dbReference type="SAM" id="MobiDB-lite"/>
    </source>
</evidence>